<dbReference type="Pfam" id="PF04932">
    <property type="entry name" value="Wzy_C"/>
    <property type="match status" value="1"/>
</dbReference>
<feature type="domain" description="O-antigen ligase-related" evidence="6">
    <location>
        <begin position="282"/>
        <end position="459"/>
    </location>
</feature>
<dbReference type="InterPro" id="IPR051533">
    <property type="entry name" value="WaaL-like"/>
</dbReference>
<dbReference type="OrthoDB" id="1633994at2"/>
<dbReference type="GO" id="GO:0016020">
    <property type="term" value="C:membrane"/>
    <property type="evidence" value="ECO:0007669"/>
    <property type="project" value="UniProtKB-SubCell"/>
</dbReference>
<keyword evidence="8" id="KW-1185">Reference proteome</keyword>
<dbReference type="HOGENOM" id="CLU_497600_0_0_9"/>
<evidence type="ECO:0000256" key="5">
    <source>
        <dbReference type="SAM" id="Phobius"/>
    </source>
</evidence>
<feature type="transmembrane region" description="Helical" evidence="5">
    <location>
        <begin position="482"/>
        <end position="499"/>
    </location>
</feature>
<dbReference type="PANTHER" id="PTHR37422:SF17">
    <property type="entry name" value="O-ANTIGEN LIGASE"/>
    <property type="match status" value="1"/>
</dbReference>
<feature type="transmembrane region" description="Helical" evidence="5">
    <location>
        <begin position="327"/>
        <end position="344"/>
    </location>
</feature>
<dbReference type="RefSeq" id="WP_006790830.1">
    <property type="nucleotide sequence ID" value="NZ_JH417610.1"/>
</dbReference>
<keyword evidence="4 5" id="KW-0472">Membrane</keyword>
<protein>
    <recommendedName>
        <fullName evidence="6">O-antigen ligase-related domain-containing protein</fullName>
    </recommendedName>
</protein>
<organism evidence="7 8">
    <name type="scientific">Anaeroglobus geminatus F0357</name>
    <dbReference type="NCBI Taxonomy" id="861450"/>
    <lineage>
        <taxon>Bacteria</taxon>
        <taxon>Bacillati</taxon>
        <taxon>Bacillota</taxon>
        <taxon>Negativicutes</taxon>
        <taxon>Veillonellales</taxon>
        <taxon>Veillonellaceae</taxon>
        <taxon>Anaeroglobus</taxon>
    </lineage>
</organism>
<feature type="transmembrane region" description="Helical" evidence="5">
    <location>
        <begin position="505"/>
        <end position="523"/>
    </location>
</feature>
<dbReference type="Proteomes" id="UP000005481">
    <property type="component" value="Unassembled WGS sequence"/>
</dbReference>
<feature type="transmembrane region" description="Helical" evidence="5">
    <location>
        <begin position="185"/>
        <end position="205"/>
    </location>
</feature>
<evidence type="ECO:0000313" key="8">
    <source>
        <dbReference type="Proteomes" id="UP000005481"/>
    </source>
</evidence>
<name>G9YJL1_9FIRM</name>
<comment type="caution">
    <text evidence="7">The sequence shown here is derived from an EMBL/GenBank/DDBJ whole genome shotgun (WGS) entry which is preliminary data.</text>
</comment>
<feature type="transmembrane region" description="Helical" evidence="5">
    <location>
        <begin position="276"/>
        <end position="292"/>
    </location>
</feature>
<comment type="subcellular location">
    <subcellularLocation>
        <location evidence="1">Membrane</location>
        <topology evidence="1">Multi-pass membrane protein</topology>
    </subcellularLocation>
</comment>
<feature type="transmembrane region" description="Helical" evidence="5">
    <location>
        <begin position="52"/>
        <end position="70"/>
    </location>
</feature>
<dbReference type="STRING" id="861450.HMPREF0080_01864"/>
<evidence type="ECO:0000256" key="4">
    <source>
        <dbReference type="ARBA" id="ARBA00023136"/>
    </source>
</evidence>
<feature type="transmembrane region" description="Helical" evidence="5">
    <location>
        <begin position="450"/>
        <end position="470"/>
    </location>
</feature>
<evidence type="ECO:0000259" key="6">
    <source>
        <dbReference type="Pfam" id="PF04932"/>
    </source>
</evidence>
<gene>
    <name evidence="7" type="ORF">HMPREF0080_01864</name>
</gene>
<feature type="transmembrane region" description="Helical" evidence="5">
    <location>
        <begin position="82"/>
        <end position="104"/>
    </location>
</feature>
<dbReference type="AlphaFoldDB" id="G9YJL1"/>
<feature type="transmembrane region" description="Helical" evidence="5">
    <location>
        <begin position="154"/>
        <end position="173"/>
    </location>
</feature>
<keyword evidence="3 5" id="KW-1133">Transmembrane helix</keyword>
<dbReference type="InterPro" id="IPR007016">
    <property type="entry name" value="O-antigen_ligase-rel_domated"/>
</dbReference>
<feature type="transmembrane region" description="Helical" evidence="5">
    <location>
        <begin position="298"/>
        <end position="315"/>
    </location>
</feature>
<accession>G9YJL1</accession>
<feature type="transmembrane region" description="Helical" evidence="5">
    <location>
        <begin position="251"/>
        <end position="269"/>
    </location>
</feature>
<reference evidence="7 8" key="1">
    <citation type="submission" date="2011-08" db="EMBL/GenBank/DDBJ databases">
        <authorList>
            <person name="Weinstock G."/>
            <person name="Sodergren E."/>
            <person name="Clifton S."/>
            <person name="Fulton L."/>
            <person name="Fulton B."/>
            <person name="Courtney L."/>
            <person name="Fronick C."/>
            <person name="Harrison M."/>
            <person name="Strong C."/>
            <person name="Farmer C."/>
            <person name="Delahaunty K."/>
            <person name="Markovic C."/>
            <person name="Hall O."/>
            <person name="Minx P."/>
            <person name="Tomlinson C."/>
            <person name="Mitreva M."/>
            <person name="Hou S."/>
            <person name="Chen J."/>
            <person name="Wollam A."/>
            <person name="Pepin K.H."/>
            <person name="Johnson M."/>
            <person name="Bhonagiri V."/>
            <person name="Zhang X."/>
            <person name="Suruliraj S."/>
            <person name="Warren W."/>
            <person name="Chinwalla A."/>
            <person name="Mardis E.R."/>
            <person name="Wilson R.K."/>
        </authorList>
    </citation>
    <scope>NUCLEOTIDE SEQUENCE [LARGE SCALE GENOMIC DNA]</scope>
    <source>
        <strain evidence="7 8">F0357</strain>
    </source>
</reference>
<evidence type="ECO:0000256" key="2">
    <source>
        <dbReference type="ARBA" id="ARBA00022692"/>
    </source>
</evidence>
<evidence type="ECO:0000313" key="7">
    <source>
        <dbReference type="EMBL" id="EHM38410.1"/>
    </source>
</evidence>
<dbReference type="EMBL" id="AGCJ01000081">
    <property type="protein sequence ID" value="EHM38410.1"/>
    <property type="molecule type" value="Genomic_DNA"/>
</dbReference>
<dbReference type="eggNOG" id="COG3307">
    <property type="taxonomic scope" value="Bacteria"/>
</dbReference>
<keyword evidence="2 5" id="KW-0812">Transmembrane</keyword>
<evidence type="ECO:0000256" key="1">
    <source>
        <dbReference type="ARBA" id="ARBA00004141"/>
    </source>
</evidence>
<proteinExistence type="predicted"/>
<sequence>MAYEMMSNKCINKLIQFLIFMSVFCLFFDNIPQAFNFGLISIYFSRLLTRYFLFAIFILHAVNQFISVGIKTSIVLLVNSKVFQYIGVFTSVLLLATIIGAFNFEYYDSEYLLGSIQSNKYQAVTVILQNMGLNFSNKNILAVWLIIRVIKESLLTGLYTFGFSWLIAYYIKLDFCKYWEIINKSILCAVSVFMIGVIIDIFYLGGNETARKVLEIITPYIHVIETESEWWPPLLWDSQQVRSFLCEPSRIGNYVAFILPFVWGWYLYYKNNLKNRIISSGFIFLITCTVFLSQARTAYGVFSFLLIGLCILIAIKRKEFLKSGSIIVLLSIVSFFTSVAIIQYENYLRFSSEQSIKVLIERNLVSLNEGKARSNGARYGLLRSGLRVGMSHPVLGVGKGFSTIYILENLDEEALEEREVKLWKSTIKNIGILQYNVDAMNDYVTSFMEIGILGLLLYLFPFMVIIYMLLHEYFKCDDSRQIIILVCILSLTGSLVANMNGSYKTLYTTWIILGISYGALGYLKSQYLK</sequence>
<dbReference type="PANTHER" id="PTHR37422">
    <property type="entry name" value="TEICHURONIC ACID BIOSYNTHESIS PROTEIN TUAE"/>
    <property type="match status" value="1"/>
</dbReference>
<evidence type="ECO:0000256" key="3">
    <source>
        <dbReference type="ARBA" id="ARBA00022989"/>
    </source>
</evidence>